<dbReference type="InterPro" id="IPR012337">
    <property type="entry name" value="RNaseH-like_sf"/>
</dbReference>
<name>A0A1H8HDW1_9RHOB</name>
<keyword evidence="2" id="KW-1185">Reference proteome</keyword>
<dbReference type="EMBL" id="FODE01000009">
    <property type="protein sequence ID" value="SEN53708.1"/>
    <property type="molecule type" value="Genomic_DNA"/>
</dbReference>
<dbReference type="SUPFAM" id="SSF53098">
    <property type="entry name" value="Ribonuclease H-like"/>
    <property type="match status" value="1"/>
</dbReference>
<gene>
    <name evidence="1" type="ORF">SAMN04489859_100911</name>
</gene>
<accession>A0A1H8HDW1</accession>
<protein>
    <submittedName>
        <fullName evidence="1">Putative transposase</fullName>
    </submittedName>
</protein>
<reference evidence="1 2" key="1">
    <citation type="submission" date="2016-10" db="EMBL/GenBank/DDBJ databases">
        <authorList>
            <person name="de Groot N.N."/>
        </authorList>
    </citation>
    <scope>NUCLEOTIDE SEQUENCE [LARGE SCALE GENOMIC DNA]</scope>
    <source>
        <strain evidence="1 2">DSM 8512</strain>
    </source>
</reference>
<dbReference type="PANTHER" id="PTHR46889:SF4">
    <property type="entry name" value="TRANSPOSASE INSO FOR INSERTION SEQUENCE ELEMENT IS911B-RELATED"/>
    <property type="match status" value="1"/>
</dbReference>
<dbReference type="Proteomes" id="UP000199054">
    <property type="component" value="Unassembled WGS sequence"/>
</dbReference>
<evidence type="ECO:0000313" key="2">
    <source>
        <dbReference type="Proteomes" id="UP000199054"/>
    </source>
</evidence>
<dbReference type="PANTHER" id="PTHR46889">
    <property type="entry name" value="TRANSPOSASE INSF FOR INSERTION SEQUENCE IS3B-RELATED"/>
    <property type="match status" value="1"/>
</dbReference>
<sequence length="93" mass="10912">MDWAAFLRAHNLEHLMSRHGNCHDSAVAEILFNLIKRERIRRRTCRTRAYSKQDMFDDIEMFYNPVRLLSADLARRCITGFPKDGSVRRQSGA</sequence>
<organism evidence="1 2">
    <name type="scientific">Paracoccus alcaliphilus</name>
    <dbReference type="NCBI Taxonomy" id="34002"/>
    <lineage>
        <taxon>Bacteria</taxon>
        <taxon>Pseudomonadati</taxon>
        <taxon>Pseudomonadota</taxon>
        <taxon>Alphaproteobacteria</taxon>
        <taxon>Rhodobacterales</taxon>
        <taxon>Paracoccaceae</taxon>
        <taxon>Paracoccus</taxon>
    </lineage>
</organism>
<proteinExistence type="predicted"/>
<dbReference type="STRING" id="34002.SAMN04489859_100911"/>
<dbReference type="InterPro" id="IPR050900">
    <property type="entry name" value="Transposase_IS3/IS150/IS904"/>
</dbReference>
<dbReference type="AlphaFoldDB" id="A0A1H8HDW1"/>
<evidence type="ECO:0000313" key="1">
    <source>
        <dbReference type="EMBL" id="SEN53708.1"/>
    </source>
</evidence>